<dbReference type="VEuPathDB" id="FungiDB:BO78DRAFT_429666"/>
<dbReference type="Proteomes" id="UP000248423">
    <property type="component" value="Unassembled WGS sequence"/>
</dbReference>
<protein>
    <submittedName>
        <fullName evidence="2">RraA-like protein</fullName>
    </submittedName>
</protein>
<sequence>MNTLEDKIALLHNYSACDVSDALLKIQPVAPNTAPRAGYLADLNLYPPNLPPTHRRKIIAPATTLTFHPKHPPPSSTPAPAPPIPIPHNTHWSDLTTPDTILLITQPANQHCAVVGGIMAQRMKLRGVAGVVVSGRVRDMAELRASGLSVWARGVSTVGSAAETVPGGFGAEVDFGGVRVKPGDIIFCDPEEGVVAIPRELLDRVLEVMPKLVAMDERVKEGVARGMSVFEAFREFRTKI</sequence>
<keyword evidence="1" id="KW-0460">Magnesium</keyword>
<gene>
    <name evidence="2" type="ORF">BO78DRAFT_429666</name>
</gene>
<comment type="cofactor">
    <cofactor evidence="1">
        <name>Mg(2+)</name>
        <dbReference type="ChEBI" id="CHEBI:18420"/>
    </cofactor>
</comment>
<dbReference type="OrthoDB" id="1476984at2759"/>
<accession>A0A319E9A1</accession>
<dbReference type="AlphaFoldDB" id="A0A319E9A1"/>
<dbReference type="GO" id="GO:0008948">
    <property type="term" value="F:oxaloacetate decarboxylase activity"/>
    <property type="evidence" value="ECO:0007669"/>
    <property type="project" value="TreeGrafter"/>
</dbReference>
<reference evidence="2 3" key="1">
    <citation type="submission" date="2018-02" db="EMBL/GenBank/DDBJ databases">
        <title>The genomes of Aspergillus section Nigri reveals drivers in fungal speciation.</title>
        <authorList>
            <consortium name="DOE Joint Genome Institute"/>
            <person name="Vesth T.C."/>
            <person name="Nybo J."/>
            <person name="Theobald S."/>
            <person name="Brandl J."/>
            <person name="Frisvad J.C."/>
            <person name="Nielsen K.F."/>
            <person name="Lyhne E.K."/>
            <person name="Kogle M.E."/>
            <person name="Kuo A."/>
            <person name="Riley R."/>
            <person name="Clum A."/>
            <person name="Nolan M."/>
            <person name="Lipzen A."/>
            <person name="Salamov A."/>
            <person name="Henrissat B."/>
            <person name="Wiebenga A."/>
            <person name="De vries R.P."/>
            <person name="Grigoriev I.V."/>
            <person name="Mortensen U.H."/>
            <person name="Andersen M.R."/>
            <person name="Baker S.E."/>
        </authorList>
    </citation>
    <scope>NUCLEOTIDE SEQUENCE [LARGE SCALE GENOMIC DNA]</scope>
    <source>
        <strain evidence="2 3">CBS 121057</strain>
    </source>
</reference>
<dbReference type="PANTHER" id="PTHR33254">
    <property type="entry name" value="4-HYDROXY-4-METHYL-2-OXOGLUTARATE ALDOLASE 3-RELATED"/>
    <property type="match status" value="1"/>
</dbReference>
<keyword evidence="1" id="KW-0479">Metal-binding</keyword>
<evidence type="ECO:0000313" key="2">
    <source>
        <dbReference type="EMBL" id="PYI06421.1"/>
    </source>
</evidence>
<dbReference type="GO" id="GO:0046872">
    <property type="term" value="F:metal ion binding"/>
    <property type="evidence" value="ECO:0007669"/>
    <property type="project" value="UniProtKB-KW"/>
</dbReference>
<organism evidence="2 3">
    <name type="scientific">Aspergillus sclerotiicarbonarius (strain CBS 121057 / IBT 28362)</name>
    <dbReference type="NCBI Taxonomy" id="1448318"/>
    <lineage>
        <taxon>Eukaryota</taxon>
        <taxon>Fungi</taxon>
        <taxon>Dikarya</taxon>
        <taxon>Ascomycota</taxon>
        <taxon>Pezizomycotina</taxon>
        <taxon>Eurotiomycetes</taxon>
        <taxon>Eurotiomycetidae</taxon>
        <taxon>Eurotiales</taxon>
        <taxon>Aspergillaceae</taxon>
        <taxon>Aspergillus</taxon>
        <taxon>Aspergillus subgen. Circumdati</taxon>
    </lineage>
</organism>
<dbReference type="EMBL" id="KZ826349">
    <property type="protein sequence ID" value="PYI06421.1"/>
    <property type="molecule type" value="Genomic_DNA"/>
</dbReference>
<dbReference type="Pfam" id="PF03737">
    <property type="entry name" value="RraA-like"/>
    <property type="match status" value="1"/>
</dbReference>
<name>A0A319E9A1_ASPSB</name>
<dbReference type="InterPro" id="IPR005493">
    <property type="entry name" value="RraA/RraA-like"/>
</dbReference>
<dbReference type="CDD" id="cd16841">
    <property type="entry name" value="RraA_family"/>
    <property type="match status" value="1"/>
</dbReference>
<feature type="binding site" evidence="1">
    <location>
        <begin position="116"/>
        <end position="119"/>
    </location>
    <ligand>
        <name>substrate</name>
    </ligand>
</feature>
<dbReference type="Gene3D" id="3.50.30.40">
    <property type="entry name" value="Ribonuclease E inhibitor RraA/RraA-like"/>
    <property type="match status" value="1"/>
</dbReference>
<feature type="binding site" evidence="1">
    <location>
        <position position="139"/>
    </location>
    <ligand>
        <name>Mg(2+)</name>
        <dbReference type="ChEBI" id="CHEBI:18420"/>
    </ligand>
</feature>
<dbReference type="PANTHER" id="PTHR33254:SF4">
    <property type="entry name" value="4-HYDROXY-4-METHYL-2-OXOGLUTARATE ALDOLASE 3-RELATED"/>
    <property type="match status" value="1"/>
</dbReference>
<dbReference type="GO" id="GO:0047443">
    <property type="term" value="F:4-hydroxy-4-methyl-2-oxoglutarate aldolase activity"/>
    <property type="evidence" value="ECO:0007669"/>
    <property type="project" value="TreeGrafter"/>
</dbReference>
<dbReference type="InterPro" id="IPR036704">
    <property type="entry name" value="RraA/RraA-like_sf"/>
</dbReference>
<evidence type="ECO:0000313" key="3">
    <source>
        <dbReference type="Proteomes" id="UP000248423"/>
    </source>
</evidence>
<evidence type="ECO:0000256" key="1">
    <source>
        <dbReference type="PIRSR" id="PIRSR605493-1"/>
    </source>
</evidence>
<keyword evidence="3" id="KW-1185">Reference proteome</keyword>
<feature type="binding site" evidence="1">
    <location>
        <position position="138"/>
    </location>
    <ligand>
        <name>substrate</name>
    </ligand>
</feature>
<dbReference type="SUPFAM" id="SSF89562">
    <property type="entry name" value="RraA-like"/>
    <property type="match status" value="1"/>
</dbReference>
<proteinExistence type="predicted"/>